<sequence length="189" mass="21081">MTTSGYTGLLRPPAGRTFCYLICGIFIGFSSAFMLLSISSNISSFGDLLIPPRPGPRHSDSHGHGQDSSEMLPHPQEFGAHSSDEDFHKGEDVVAQKLAEKVRVLCWIMTSPSNHEKKARHIKATWGKRCNILLFMSTANDTSLPTQSILSLLINCEFEFVLFVASWKRRGLGARVIIDIYYFDLTDTL</sequence>
<evidence type="ECO:0000256" key="2">
    <source>
        <dbReference type="ARBA" id="ARBA00006462"/>
    </source>
</evidence>
<accession>A0A9C6XUB6</accession>
<reference evidence="10" key="1">
    <citation type="submission" date="2025-08" db="UniProtKB">
        <authorList>
            <consortium name="RefSeq"/>
        </authorList>
    </citation>
    <scope>IDENTIFICATION</scope>
    <source>
        <tissue evidence="10">Whole organism</tissue>
    </source>
</reference>
<name>A0A9C6XUB6_FRAOC</name>
<dbReference type="OrthoDB" id="414175at2759"/>
<dbReference type="GO" id="GO:0016263">
    <property type="term" value="F:glycoprotein-N-acetylgalactosamine 3-beta-galactosyltransferase activity"/>
    <property type="evidence" value="ECO:0007669"/>
    <property type="project" value="TreeGrafter"/>
</dbReference>
<evidence type="ECO:0000313" key="10">
    <source>
        <dbReference type="RefSeq" id="XP_052130856.1"/>
    </source>
</evidence>
<dbReference type="RefSeq" id="XP_052130856.1">
    <property type="nucleotide sequence ID" value="XM_052274896.1"/>
</dbReference>
<evidence type="ECO:0000313" key="9">
    <source>
        <dbReference type="Proteomes" id="UP000504606"/>
    </source>
</evidence>
<organism evidence="9 10">
    <name type="scientific">Frankliniella occidentalis</name>
    <name type="common">Western flower thrips</name>
    <name type="synonym">Euthrips occidentalis</name>
    <dbReference type="NCBI Taxonomy" id="133901"/>
    <lineage>
        <taxon>Eukaryota</taxon>
        <taxon>Metazoa</taxon>
        <taxon>Ecdysozoa</taxon>
        <taxon>Arthropoda</taxon>
        <taxon>Hexapoda</taxon>
        <taxon>Insecta</taxon>
        <taxon>Pterygota</taxon>
        <taxon>Neoptera</taxon>
        <taxon>Paraneoptera</taxon>
        <taxon>Thysanoptera</taxon>
        <taxon>Terebrantia</taxon>
        <taxon>Thripoidea</taxon>
        <taxon>Thripidae</taxon>
        <taxon>Frankliniella</taxon>
    </lineage>
</organism>
<dbReference type="AlphaFoldDB" id="A0A9C6XUB6"/>
<dbReference type="Proteomes" id="UP000504606">
    <property type="component" value="Unplaced"/>
</dbReference>
<dbReference type="PANTHER" id="PTHR23033:SF14">
    <property type="entry name" value="GLYCOPROTEIN-N-ACETYLGALACTOSAMINE 3-BETA-GALACTOSYLTRANSFERASE 1-RELATED"/>
    <property type="match status" value="1"/>
</dbReference>
<proteinExistence type="inferred from homology"/>
<evidence type="ECO:0000256" key="3">
    <source>
        <dbReference type="ARBA" id="ARBA00022692"/>
    </source>
</evidence>
<gene>
    <name evidence="10" type="primary">LOC113206400</name>
</gene>
<feature type="region of interest" description="Disordered" evidence="7">
    <location>
        <begin position="53"/>
        <end position="82"/>
    </location>
</feature>
<comment type="subcellular location">
    <subcellularLocation>
        <location evidence="1">Membrane</location>
        <topology evidence="1">Single-pass type II membrane protein</topology>
    </subcellularLocation>
</comment>
<dbReference type="InterPro" id="IPR026050">
    <property type="entry name" value="C1GALT1/C1GALT1_chp1"/>
</dbReference>
<keyword evidence="6 8" id="KW-0472">Membrane</keyword>
<evidence type="ECO:0000256" key="1">
    <source>
        <dbReference type="ARBA" id="ARBA00004606"/>
    </source>
</evidence>
<feature type="compositionally biased region" description="Basic and acidic residues" evidence="7">
    <location>
        <begin position="57"/>
        <end position="67"/>
    </location>
</feature>
<keyword evidence="3 8" id="KW-0812">Transmembrane</keyword>
<dbReference type="KEGG" id="foc:113206400"/>
<protein>
    <submittedName>
        <fullName evidence="10">Glycoprotein-N-acetylgalactosamine 3-beta-galactosyltransferase 1</fullName>
    </submittedName>
</protein>
<dbReference type="Gene3D" id="3.90.550.50">
    <property type="match status" value="1"/>
</dbReference>
<dbReference type="GeneID" id="113206400"/>
<feature type="transmembrane region" description="Helical" evidence="8">
    <location>
        <begin position="18"/>
        <end position="38"/>
    </location>
</feature>
<keyword evidence="4" id="KW-0735">Signal-anchor</keyword>
<evidence type="ECO:0000256" key="4">
    <source>
        <dbReference type="ARBA" id="ARBA00022968"/>
    </source>
</evidence>
<keyword evidence="9" id="KW-1185">Reference proteome</keyword>
<evidence type="ECO:0000256" key="8">
    <source>
        <dbReference type="SAM" id="Phobius"/>
    </source>
</evidence>
<evidence type="ECO:0000256" key="5">
    <source>
        <dbReference type="ARBA" id="ARBA00022989"/>
    </source>
</evidence>
<keyword evidence="5 8" id="KW-1133">Transmembrane helix</keyword>
<dbReference type="PANTHER" id="PTHR23033">
    <property type="entry name" value="BETA1,3-GALACTOSYLTRANSFERASE"/>
    <property type="match status" value="1"/>
</dbReference>
<dbReference type="GO" id="GO:0016020">
    <property type="term" value="C:membrane"/>
    <property type="evidence" value="ECO:0007669"/>
    <property type="project" value="UniProtKB-SubCell"/>
</dbReference>
<evidence type="ECO:0000256" key="7">
    <source>
        <dbReference type="SAM" id="MobiDB-lite"/>
    </source>
</evidence>
<comment type="similarity">
    <text evidence="2">Belongs to the glycosyltransferase 31 family. Beta3-Gal-T subfamily.</text>
</comment>
<evidence type="ECO:0000256" key="6">
    <source>
        <dbReference type="ARBA" id="ARBA00023136"/>
    </source>
</evidence>